<dbReference type="AlphaFoldDB" id="A0AAE1D3N0"/>
<comment type="caution">
    <text evidence="2">The sequence shown here is derived from an EMBL/GenBank/DDBJ whole genome shotgun (WGS) entry which is preliminary data.</text>
</comment>
<organism evidence="2 3">
    <name type="scientific">Elysia crispata</name>
    <name type="common">lettuce slug</name>
    <dbReference type="NCBI Taxonomy" id="231223"/>
    <lineage>
        <taxon>Eukaryota</taxon>
        <taxon>Metazoa</taxon>
        <taxon>Spiralia</taxon>
        <taxon>Lophotrochozoa</taxon>
        <taxon>Mollusca</taxon>
        <taxon>Gastropoda</taxon>
        <taxon>Heterobranchia</taxon>
        <taxon>Euthyneura</taxon>
        <taxon>Panpulmonata</taxon>
        <taxon>Sacoglossa</taxon>
        <taxon>Placobranchoidea</taxon>
        <taxon>Plakobranchidae</taxon>
        <taxon>Elysia</taxon>
    </lineage>
</organism>
<evidence type="ECO:0000256" key="1">
    <source>
        <dbReference type="SAM" id="MobiDB-lite"/>
    </source>
</evidence>
<name>A0AAE1D3N0_9GAST</name>
<reference evidence="2" key="1">
    <citation type="journal article" date="2023" name="G3 (Bethesda)">
        <title>A reference genome for the long-term kleptoplast-retaining sea slug Elysia crispata morphotype clarki.</title>
        <authorList>
            <person name="Eastman K.E."/>
            <person name="Pendleton A.L."/>
            <person name="Shaikh M.A."/>
            <person name="Suttiyut T."/>
            <person name="Ogas R."/>
            <person name="Tomko P."/>
            <person name="Gavelis G."/>
            <person name="Widhalm J.R."/>
            <person name="Wisecaver J.H."/>
        </authorList>
    </citation>
    <scope>NUCLEOTIDE SEQUENCE</scope>
    <source>
        <strain evidence="2">ECLA1</strain>
    </source>
</reference>
<accession>A0AAE1D3N0</accession>
<proteinExistence type="predicted"/>
<dbReference type="Proteomes" id="UP001283361">
    <property type="component" value="Unassembled WGS sequence"/>
</dbReference>
<evidence type="ECO:0000313" key="2">
    <source>
        <dbReference type="EMBL" id="KAK3754464.1"/>
    </source>
</evidence>
<sequence>MLHPLHTLNILHTLCIRSTRSTRSTFSTRSSRSTRSHAASAPHAPHSPHAPHTLHVPHTPHAHIFHTLHILHTLHPLHTLHMRRFSVVKIKSETDVITLGLFRTWSQVSSCIALELVSHSSSGVKVKVNQGVGSEVEVAATLGRRERGKNVVFPPMVVSRPVDVVAVS</sequence>
<evidence type="ECO:0000313" key="3">
    <source>
        <dbReference type="Proteomes" id="UP001283361"/>
    </source>
</evidence>
<dbReference type="EMBL" id="JAWDGP010005674">
    <property type="protein sequence ID" value="KAK3754464.1"/>
    <property type="molecule type" value="Genomic_DNA"/>
</dbReference>
<feature type="compositionally biased region" description="Low complexity" evidence="1">
    <location>
        <begin position="23"/>
        <end position="44"/>
    </location>
</feature>
<keyword evidence="3" id="KW-1185">Reference proteome</keyword>
<protein>
    <submittedName>
        <fullName evidence="2">Uncharacterized protein</fullName>
    </submittedName>
</protein>
<gene>
    <name evidence="2" type="ORF">RRG08_019508</name>
</gene>
<feature type="region of interest" description="Disordered" evidence="1">
    <location>
        <begin position="23"/>
        <end position="57"/>
    </location>
</feature>